<sequence>MLKFKEKSQEEQPSNRRLLCFQKCEVTSKAELSLQWGL</sequence>
<dbReference type="AlphaFoldDB" id="A0A0V1GNY9"/>
<evidence type="ECO:0000313" key="1">
    <source>
        <dbReference type="EMBL" id="KRY99539.1"/>
    </source>
</evidence>
<accession>A0A0V1GNY9</accession>
<dbReference type="Proteomes" id="UP000055024">
    <property type="component" value="Unassembled WGS sequence"/>
</dbReference>
<comment type="caution">
    <text evidence="1">The sequence shown here is derived from an EMBL/GenBank/DDBJ whole genome shotgun (WGS) entry which is preliminary data.</text>
</comment>
<evidence type="ECO:0000313" key="2">
    <source>
        <dbReference type="Proteomes" id="UP000055024"/>
    </source>
</evidence>
<name>A0A0V1GNY9_9BILA</name>
<protein>
    <submittedName>
        <fullName evidence="1">Uncharacterized protein</fullName>
    </submittedName>
</protein>
<keyword evidence="2" id="KW-1185">Reference proteome</keyword>
<dbReference type="EMBL" id="JYDP01000800">
    <property type="protein sequence ID" value="KRY99539.1"/>
    <property type="molecule type" value="Genomic_DNA"/>
</dbReference>
<reference evidence="1 2" key="1">
    <citation type="submission" date="2015-01" db="EMBL/GenBank/DDBJ databases">
        <title>Evolution of Trichinella species and genotypes.</title>
        <authorList>
            <person name="Korhonen P.K."/>
            <person name="Edoardo P."/>
            <person name="Giuseppe L.R."/>
            <person name="Gasser R.B."/>
        </authorList>
    </citation>
    <scope>NUCLEOTIDE SEQUENCE [LARGE SCALE GENOMIC DNA]</scope>
    <source>
        <strain evidence="1">ISS1029</strain>
    </source>
</reference>
<organism evidence="1 2">
    <name type="scientific">Trichinella zimbabwensis</name>
    <dbReference type="NCBI Taxonomy" id="268475"/>
    <lineage>
        <taxon>Eukaryota</taxon>
        <taxon>Metazoa</taxon>
        <taxon>Ecdysozoa</taxon>
        <taxon>Nematoda</taxon>
        <taxon>Enoplea</taxon>
        <taxon>Dorylaimia</taxon>
        <taxon>Trichinellida</taxon>
        <taxon>Trichinellidae</taxon>
        <taxon>Trichinella</taxon>
    </lineage>
</organism>
<gene>
    <name evidence="1" type="ORF">T11_17229</name>
</gene>
<proteinExistence type="predicted"/>